<dbReference type="KEGG" id="sbd:ATN00_10580"/>
<evidence type="ECO:0000313" key="2">
    <source>
        <dbReference type="Proteomes" id="UP000056968"/>
    </source>
</evidence>
<keyword evidence="2" id="KW-1185">Reference proteome</keyword>
<gene>
    <name evidence="1" type="ORF">ATN00_10580</name>
</gene>
<protein>
    <submittedName>
        <fullName evidence="1">Uncharacterized protein</fullName>
    </submittedName>
</protein>
<dbReference type="AlphaFoldDB" id="A0A0S3EZ66"/>
<dbReference type="Proteomes" id="UP000056968">
    <property type="component" value="Chromosome"/>
</dbReference>
<dbReference type="EMBL" id="CP013264">
    <property type="protein sequence ID" value="ALR20678.1"/>
    <property type="molecule type" value="Genomic_DNA"/>
</dbReference>
<organism evidence="1 2">
    <name type="scientific">Sphingobium baderi</name>
    <dbReference type="NCBI Taxonomy" id="1332080"/>
    <lineage>
        <taxon>Bacteria</taxon>
        <taxon>Pseudomonadati</taxon>
        <taxon>Pseudomonadota</taxon>
        <taxon>Alphaproteobacteria</taxon>
        <taxon>Sphingomonadales</taxon>
        <taxon>Sphingomonadaceae</taxon>
        <taxon>Sphingobium</taxon>
    </lineage>
</organism>
<reference evidence="1 2" key="1">
    <citation type="submission" date="2015-11" db="EMBL/GenBank/DDBJ databases">
        <title>A Two-component Flavoprotein Monooxygenase System MeaXY Responsible for para-Hydroxylation of 2-Methyl-6-ethylaniline and 2,6-Diethylaniline in Sphingobium baderi DE-13.</title>
        <authorList>
            <person name="Cheng M."/>
            <person name="Meng Q."/>
            <person name="Yang Y."/>
            <person name="Chu C."/>
            <person name="Yan X."/>
            <person name="He J."/>
            <person name="Li S."/>
        </authorList>
    </citation>
    <scope>NUCLEOTIDE SEQUENCE [LARGE SCALE GENOMIC DNA]</scope>
    <source>
        <strain evidence="1 2">DE-13</strain>
    </source>
</reference>
<proteinExistence type="predicted"/>
<accession>A0A0S3EZ66</accession>
<name>A0A0S3EZ66_9SPHN</name>
<evidence type="ECO:0000313" key="1">
    <source>
        <dbReference type="EMBL" id="ALR20678.1"/>
    </source>
</evidence>
<sequence length="73" mass="7612">MPKTSGAHGQKEAMTNAGHCRLCGTAASPASRACVQCGYEFGAGEVHIRGPRRKIAVLIGLCLSLWATIEALS</sequence>